<dbReference type="EMBL" id="JBGMDY010000006">
    <property type="protein sequence ID" value="KAL2330475.1"/>
    <property type="molecule type" value="Genomic_DNA"/>
</dbReference>
<proteinExistence type="predicted"/>
<evidence type="ECO:0000256" key="11">
    <source>
        <dbReference type="ARBA" id="ARBA00023136"/>
    </source>
</evidence>
<dbReference type="PANTHER" id="PTHR47973">
    <property type="entry name" value="CYSTEINE-RICH RECEPTOR-LIKE PROTEIN KINASE 3"/>
    <property type="match status" value="1"/>
</dbReference>
<keyword evidence="2" id="KW-0723">Serine/threonine-protein kinase</keyword>
<evidence type="ECO:0000313" key="18">
    <source>
        <dbReference type="Proteomes" id="UP001603857"/>
    </source>
</evidence>
<evidence type="ECO:0000256" key="13">
    <source>
        <dbReference type="ARBA" id="ARBA00023180"/>
    </source>
</evidence>
<dbReference type="InterPro" id="IPR011009">
    <property type="entry name" value="Kinase-like_dom_sf"/>
</dbReference>
<evidence type="ECO:0000313" key="17">
    <source>
        <dbReference type="EMBL" id="KAL2330475.1"/>
    </source>
</evidence>
<feature type="domain" description="Protein kinase" evidence="15">
    <location>
        <begin position="368"/>
        <end position="794"/>
    </location>
</feature>
<dbReference type="PROSITE" id="PS50011">
    <property type="entry name" value="PROTEIN_KINASE_DOM"/>
    <property type="match status" value="1"/>
</dbReference>
<dbReference type="PROSITE" id="PS00108">
    <property type="entry name" value="PROTEIN_KINASE_ST"/>
    <property type="match status" value="1"/>
</dbReference>
<keyword evidence="7" id="KW-0547">Nucleotide-binding</keyword>
<dbReference type="InterPro" id="IPR002902">
    <property type="entry name" value="GNK2"/>
</dbReference>
<dbReference type="FunFam" id="1.10.510.10:FF:000129">
    <property type="entry name" value="cysteine-rich receptor-like protein kinase 10"/>
    <property type="match status" value="1"/>
</dbReference>
<keyword evidence="4" id="KW-0812">Transmembrane</keyword>
<dbReference type="Gene3D" id="3.30.430.20">
    <property type="entry name" value="Gnk2 domain, C-X8-C-X2-C motif"/>
    <property type="match status" value="3"/>
</dbReference>
<gene>
    <name evidence="17" type="ORF">Fmac_018056</name>
</gene>
<evidence type="ECO:0000256" key="6">
    <source>
        <dbReference type="ARBA" id="ARBA00022737"/>
    </source>
</evidence>
<feature type="region of interest" description="Disordered" evidence="14">
    <location>
        <begin position="1"/>
        <end position="20"/>
    </location>
</feature>
<dbReference type="InterPro" id="IPR038408">
    <property type="entry name" value="GNK2_sf"/>
</dbReference>
<keyword evidence="6" id="KW-0677">Repeat</keyword>
<keyword evidence="12" id="KW-0675">Receptor</keyword>
<evidence type="ECO:0000256" key="5">
    <source>
        <dbReference type="ARBA" id="ARBA00022729"/>
    </source>
</evidence>
<dbReference type="AlphaFoldDB" id="A0ABD1M3W9"/>
<evidence type="ECO:0000256" key="8">
    <source>
        <dbReference type="ARBA" id="ARBA00022777"/>
    </source>
</evidence>
<evidence type="ECO:0008006" key="19">
    <source>
        <dbReference type="Google" id="ProtNLM"/>
    </source>
</evidence>
<dbReference type="Pfam" id="PF00069">
    <property type="entry name" value="Pkinase"/>
    <property type="match status" value="1"/>
</dbReference>
<reference evidence="17 18" key="1">
    <citation type="submission" date="2024-08" db="EMBL/GenBank/DDBJ databases">
        <title>Insights into the chromosomal genome structure of Flemingia macrophylla.</title>
        <authorList>
            <person name="Ding Y."/>
            <person name="Zhao Y."/>
            <person name="Bi W."/>
            <person name="Wu M."/>
            <person name="Zhao G."/>
            <person name="Gong Y."/>
            <person name="Li W."/>
            <person name="Zhang P."/>
        </authorList>
    </citation>
    <scope>NUCLEOTIDE SEQUENCE [LARGE SCALE GENOMIC DNA]</scope>
    <source>
        <strain evidence="17">DYQJB</strain>
        <tissue evidence="17">Leaf</tissue>
    </source>
</reference>
<feature type="domain" description="Gnk2-homologous" evidence="16">
    <location>
        <begin position="174"/>
        <end position="281"/>
    </location>
</feature>
<keyword evidence="13" id="KW-0325">Glycoprotein</keyword>
<evidence type="ECO:0000256" key="2">
    <source>
        <dbReference type="ARBA" id="ARBA00022527"/>
    </source>
</evidence>
<keyword evidence="9" id="KW-0067">ATP-binding</keyword>
<keyword evidence="3" id="KW-0808">Transferase</keyword>
<evidence type="ECO:0000256" key="14">
    <source>
        <dbReference type="SAM" id="MobiDB-lite"/>
    </source>
</evidence>
<organism evidence="17 18">
    <name type="scientific">Flemingia macrophylla</name>
    <dbReference type="NCBI Taxonomy" id="520843"/>
    <lineage>
        <taxon>Eukaryota</taxon>
        <taxon>Viridiplantae</taxon>
        <taxon>Streptophyta</taxon>
        <taxon>Embryophyta</taxon>
        <taxon>Tracheophyta</taxon>
        <taxon>Spermatophyta</taxon>
        <taxon>Magnoliopsida</taxon>
        <taxon>eudicotyledons</taxon>
        <taxon>Gunneridae</taxon>
        <taxon>Pentapetalae</taxon>
        <taxon>rosids</taxon>
        <taxon>fabids</taxon>
        <taxon>Fabales</taxon>
        <taxon>Fabaceae</taxon>
        <taxon>Papilionoideae</taxon>
        <taxon>50 kb inversion clade</taxon>
        <taxon>NPAAA clade</taxon>
        <taxon>indigoferoid/millettioid clade</taxon>
        <taxon>Phaseoleae</taxon>
        <taxon>Flemingia</taxon>
    </lineage>
</organism>
<evidence type="ECO:0000256" key="7">
    <source>
        <dbReference type="ARBA" id="ARBA00022741"/>
    </source>
</evidence>
<comment type="caution">
    <text evidence="17">The sequence shown here is derived from an EMBL/GenBank/DDBJ whole genome shotgun (WGS) entry which is preliminary data.</text>
</comment>
<dbReference type="PROSITE" id="PS51473">
    <property type="entry name" value="GNK2"/>
    <property type="match status" value="3"/>
</dbReference>
<sequence>MGDSMALSGPDFPELRHTSPRLGKGIETRVSRCVPLARHRYRDEGVRIRLLGSAKVPRRERPNASPRIGEGTEMRVSGRVLSVRRGYRDEGVQTRPLSLARNQLDTPMASMSARYAEDAPGIPLQQIKIHPYASSTILINRSSITMSSNSFNLIFLCIHVFSFNFATTKAAIDDETFIPGCGSHNTTPNSAFEKNLRILFSSLSSNATTKTFYPDTVIGRNSSDTVYGLFMCRGDIPSHSHLCSDCVLKATQRLYNQTCPLSIEAVIWYDKCMLRYSNVSFFSTVSTSPRVLTWNQANNEDTSFTNLLRDTMNQTADEAAISGDRYELFPFYSVADEESEGSVPEANFPDTDSEYSDDNGYISHNCSSNDNVTVGDGAFESNLRTVFADLSSNATSRKEFQTKEGTAYGLFTCRLDISSALCQQCVQNATNKLASECRFASAKAVIWYNHCWLRYSNQNFFSSVETNPRFEKLNITNDSANTVEYSVVNELSEKLAEMARETGSNPDRYRTDSLWLNENQTVYILAQCSSDLSTNSCSVCLSDMVSSTIPWSRLARVDGLVLYPSCILRFDLFQFYRDVSTTTSTSSSAPPPAPPQHSPPLSDAKLEKVLSWCERYKIIAGIGRGIIYLHEHSRLKVIHRDLKPSNILLDENMDPKISDFGLARIVEIDQQAERTKRIIGTYGYMSPEYAMFGQFSEKSDVYSFGVMVLEIISGKKNIGSYEQNYVADGLLKFVWRHWKEETPLNIVDPKLKENYSKIEVIKCIQIGLLCIQENPVARPTMATIVSYLSGHSIELPTPEEPTFFLYQRTDPIVTLASNSRKHANSSTQSSVNEVSSTQLYPR</sequence>
<dbReference type="InterPro" id="IPR000719">
    <property type="entry name" value="Prot_kinase_dom"/>
</dbReference>
<feature type="compositionally biased region" description="Pro residues" evidence="14">
    <location>
        <begin position="589"/>
        <end position="598"/>
    </location>
</feature>
<evidence type="ECO:0000256" key="3">
    <source>
        <dbReference type="ARBA" id="ARBA00022679"/>
    </source>
</evidence>
<dbReference type="InterPro" id="IPR052059">
    <property type="entry name" value="CR_Ser/Thr_kinase"/>
</dbReference>
<protein>
    <recommendedName>
        <fullName evidence="19">Cysteine-rich receptor-like protein kinase 25</fullName>
    </recommendedName>
</protein>
<evidence type="ECO:0000256" key="10">
    <source>
        <dbReference type="ARBA" id="ARBA00022989"/>
    </source>
</evidence>
<keyword evidence="8" id="KW-0418">Kinase</keyword>
<dbReference type="FunFam" id="3.30.430.20:FF:000003">
    <property type="entry name" value="Cysteine-rich RLK (RECEPTOR-like protein kinase) 10"/>
    <property type="match status" value="1"/>
</dbReference>
<dbReference type="Proteomes" id="UP001603857">
    <property type="component" value="Unassembled WGS sequence"/>
</dbReference>
<dbReference type="Gene3D" id="1.10.510.10">
    <property type="entry name" value="Transferase(Phosphotransferase) domain 1"/>
    <property type="match status" value="1"/>
</dbReference>
<feature type="region of interest" description="Disordered" evidence="14">
    <location>
        <begin position="582"/>
        <end position="601"/>
    </location>
</feature>
<dbReference type="InterPro" id="IPR008271">
    <property type="entry name" value="Ser/Thr_kinase_AS"/>
</dbReference>
<evidence type="ECO:0000256" key="9">
    <source>
        <dbReference type="ARBA" id="ARBA00022840"/>
    </source>
</evidence>
<feature type="domain" description="Gnk2-homologous" evidence="16">
    <location>
        <begin position="360"/>
        <end position="460"/>
    </location>
</feature>
<keyword evidence="18" id="KW-1185">Reference proteome</keyword>
<keyword evidence="5" id="KW-0732">Signal</keyword>
<dbReference type="GO" id="GO:0004674">
    <property type="term" value="F:protein serine/threonine kinase activity"/>
    <property type="evidence" value="ECO:0007669"/>
    <property type="project" value="UniProtKB-KW"/>
</dbReference>
<dbReference type="CDD" id="cd23509">
    <property type="entry name" value="Gnk2-like"/>
    <property type="match status" value="3"/>
</dbReference>
<dbReference type="GO" id="GO:0005524">
    <property type="term" value="F:ATP binding"/>
    <property type="evidence" value="ECO:0007669"/>
    <property type="project" value="UniProtKB-KW"/>
</dbReference>
<evidence type="ECO:0000259" key="15">
    <source>
        <dbReference type="PROSITE" id="PS50011"/>
    </source>
</evidence>
<dbReference type="Pfam" id="PF01657">
    <property type="entry name" value="Stress-antifung"/>
    <property type="match status" value="3"/>
</dbReference>
<dbReference type="SUPFAM" id="SSF56112">
    <property type="entry name" value="Protein kinase-like (PK-like)"/>
    <property type="match status" value="1"/>
</dbReference>
<feature type="region of interest" description="Disordered" evidence="14">
    <location>
        <begin position="819"/>
        <end position="842"/>
    </location>
</feature>
<name>A0ABD1M3W9_9FABA</name>
<comment type="subcellular location">
    <subcellularLocation>
        <location evidence="1">Membrane</location>
        <topology evidence="1">Single-pass membrane protein</topology>
    </subcellularLocation>
</comment>
<keyword evidence="10" id="KW-1133">Transmembrane helix</keyword>
<evidence type="ECO:0000256" key="12">
    <source>
        <dbReference type="ARBA" id="ARBA00023170"/>
    </source>
</evidence>
<dbReference type="SMART" id="SM00220">
    <property type="entry name" value="S_TKc"/>
    <property type="match status" value="1"/>
</dbReference>
<dbReference type="GO" id="GO:0016020">
    <property type="term" value="C:membrane"/>
    <property type="evidence" value="ECO:0007669"/>
    <property type="project" value="UniProtKB-SubCell"/>
</dbReference>
<keyword evidence="11" id="KW-0472">Membrane</keyword>
<evidence type="ECO:0000259" key="16">
    <source>
        <dbReference type="PROSITE" id="PS51473"/>
    </source>
</evidence>
<feature type="domain" description="Gnk2-homologous" evidence="16">
    <location>
        <begin position="466"/>
        <end position="575"/>
    </location>
</feature>
<evidence type="ECO:0000256" key="4">
    <source>
        <dbReference type="ARBA" id="ARBA00022692"/>
    </source>
</evidence>
<evidence type="ECO:0000256" key="1">
    <source>
        <dbReference type="ARBA" id="ARBA00004167"/>
    </source>
</evidence>
<accession>A0ABD1M3W9</accession>
<dbReference type="GO" id="GO:0006950">
    <property type="term" value="P:response to stress"/>
    <property type="evidence" value="ECO:0007669"/>
    <property type="project" value="UniProtKB-ARBA"/>
</dbReference>
<feature type="compositionally biased region" description="Low complexity" evidence="14">
    <location>
        <begin position="824"/>
        <end position="842"/>
    </location>
</feature>